<protein>
    <submittedName>
        <fullName evidence="2">Uncharacterized protein</fullName>
    </submittedName>
</protein>
<organism evidence="2 3">
    <name type="scientific">Trichomalopsis sarcophagae</name>
    <dbReference type="NCBI Taxonomy" id="543379"/>
    <lineage>
        <taxon>Eukaryota</taxon>
        <taxon>Metazoa</taxon>
        <taxon>Ecdysozoa</taxon>
        <taxon>Arthropoda</taxon>
        <taxon>Hexapoda</taxon>
        <taxon>Insecta</taxon>
        <taxon>Pterygota</taxon>
        <taxon>Neoptera</taxon>
        <taxon>Endopterygota</taxon>
        <taxon>Hymenoptera</taxon>
        <taxon>Apocrita</taxon>
        <taxon>Proctotrupomorpha</taxon>
        <taxon>Chalcidoidea</taxon>
        <taxon>Pteromalidae</taxon>
        <taxon>Pteromalinae</taxon>
        <taxon>Trichomalopsis</taxon>
    </lineage>
</organism>
<evidence type="ECO:0000313" key="2">
    <source>
        <dbReference type="EMBL" id="OXU17907.1"/>
    </source>
</evidence>
<feature type="region of interest" description="Disordered" evidence="1">
    <location>
        <begin position="144"/>
        <end position="179"/>
    </location>
</feature>
<reference evidence="2 3" key="1">
    <citation type="journal article" date="2017" name="Curr. Biol.">
        <title>The Evolution of Venom by Co-option of Single-Copy Genes.</title>
        <authorList>
            <person name="Martinson E.O."/>
            <person name="Mrinalini"/>
            <person name="Kelkar Y.D."/>
            <person name="Chang C.H."/>
            <person name="Werren J.H."/>
        </authorList>
    </citation>
    <scope>NUCLEOTIDE SEQUENCE [LARGE SCALE GENOMIC DNA]</scope>
    <source>
        <strain evidence="2 3">Alberta</strain>
        <tissue evidence="2">Whole body</tissue>
    </source>
</reference>
<feature type="compositionally biased region" description="Low complexity" evidence="1">
    <location>
        <begin position="148"/>
        <end position="157"/>
    </location>
</feature>
<evidence type="ECO:0000313" key="3">
    <source>
        <dbReference type="Proteomes" id="UP000215335"/>
    </source>
</evidence>
<comment type="caution">
    <text evidence="2">The sequence shown here is derived from an EMBL/GenBank/DDBJ whole genome shotgun (WGS) entry which is preliminary data.</text>
</comment>
<dbReference type="EMBL" id="NNAY01004432">
    <property type="protein sequence ID" value="OXU17907.1"/>
    <property type="molecule type" value="Genomic_DNA"/>
</dbReference>
<sequence length="378" mass="41688">RGSWQYRNDYKITPNRIGLKPRIALSIRAYESQMRDKRLLNLLIDLGYVRNNYRRAPPVSDSVICIVPARHKLSIFIQYSVIDSMVLHHVRPVLLSSIREILANAINANGTITLGARRRCRFSTTARQSKSAVTSLVSNLLPPGTVNSAPSSSSSSPLLQPQVGNSSASTTRSTSPQPAGTAFLNKILEKLNKLDSIEKLQNTMKNEAEENGRLLGERMSVMKRSLEPLDEILRLMNRVMVVGADGTFLRAEQVDIKGKLEQLLAKGAGTSTDSSSASTLDVEIVQQLRESNARIQAQLDRVALSQATLSVELVITGLASTQATSLRLLAYAALKPLDAQLIMRYYLCSSRGELLVRMMRILLLLPLLSLKCVLPLLL</sequence>
<dbReference type="Proteomes" id="UP000215335">
    <property type="component" value="Unassembled WGS sequence"/>
</dbReference>
<feature type="non-terminal residue" evidence="2">
    <location>
        <position position="1"/>
    </location>
</feature>
<feature type="compositionally biased region" description="Polar residues" evidence="1">
    <location>
        <begin position="158"/>
        <end position="178"/>
    </location>
</feature>
<evidence type="ECO:0000256" key="1">
    <source>
        <dbReference type="SAM" id="MobiDB-lite"/>
    </source>
</evidence>
<gene>
    <name evidence="2" type="ORF">TSAR_008859</name>
</gene>
<name>A0A232EHR2_9HYME</name>
<proteinExistence type="predicted"/>
<keyword evidence="3" id="KW-1185">Reference proteome</keyword>
<dbReference type="AlphaFoldDB" id="A0A232EHR2"/>
<accession>A0A232EHR2</accession>